<dbReference type="Gene3D" id="3.30.70.1490">
    <property type="entry name" value="Cysteine protease Prp"/>
    <property type="match status" value="1"/>
</dbReference>
<evidence type="ECO:0000256" key="5">
    <source>
        <dbReference type="ARBA" id="ARBA00044503"/>
    </source>
</evidence>
<evidence type="ECO:0000256" key="6">
    <source>
        <dbReference type="ARBA" id="ARBA00044538"/>
    </source>
</evidence>
<dbReference type="GO" id="GO:0006508">
    <property type="term" value="P:proteolysis"/>
    <property type="evidence" value="ECO:0007669"/>
    <property type="project" value="UniProtKB-KW"/>
</dbReference>
<dbReference type="EMBL" id="JAAIKC010000001">
    <property type="protein sequence ID" value="NEW04504.1"/>
    <property type="molecule type" value="Genomic_DNA"/>
</dbReference>
<name>A0A6G3ZS21_9BACL</name>
<dbReference type="InterPro" id="IPR036764">
    <property type="entry name" value="Peptidase_Prp_sf"/>
</dbReference>
<protein>
    <recommendedName>
        <fullName evidence="6">Ribosomal processing cysteine protease Prp</fullName>
    </recommendedName>
</protein>
<accession>A0A6G3ZS21</accession>
<dbReference type="GO" id="GO:0042254">
    <property type="term" value="P:ribosome biogenesis"/>
    <property type="evidence" value="ECO:0007669"/>
    <property type="project" value="UniProtKB-KW"/>
</dbReference>
<evidence type="ECO:0000256" key="4">
    <source>
        <dbReference type="ARBA" id="ARBA00022807"/>
    </source>
</evidence>
<evidence type="ECO:0000313" key="7">
    <source>
        <dbReference type="EMBL" id="NEW04504.1"/>
    </source>
</evidence>
<dbReference type="SUPFAM" id="SSF118010">
    <property type="entry name" value="TM1457-like"/>
    <property type="match status" value="1"/>
</dbReference>
<dbReference type="PANTHER" id="PTHR39178:SF1">
    <property type="entry name" value="RIBOSOMAL-PROCESSING CYSTEINE PROTEASE PRP"/>
    <property type="match status" value="1"/>
</dbReference>
<dbReference type="RefSeq" id="WP_163940098.1">
    <property type="nucleotide sequence ID" value="NZ_JAAIKC010000001.1"/>
</dbReference>
<keyword evidence="4" id="KW-0788">Thiol protease</keyword>
<proteinExistence type="inferred from homology"/>
<keyword evidence="2 7" id="KW-0645">Protease</keyword>
<dbReference type="AlphaFoldDB" id="A0A6G3ZS21"/>
<evidence type="ECO:0000256" key="2">
    <source>
        <dbReference type="ARBA" id="ARBA00022670"/>
    </source>
</evidence>
<sequence>MIYVTIERLSPDSPQIASYVVEGHAEYDEPGKDLVCAAVSAVTFGTYNSIETLTGIIPIHEMELGFMDITIPDIPEADHVKSEQVQLIIESMIVMLQTIEQNYGDYITIETTYRKGG</sequence>
<dbReference type="Pfam" id="PF04327">
    <property type="entry name" value="Peptidase_Prp"/>
    <property type="match status" value="1"/>
</dbReference>
<gene>
    <name evidence="7" type="ORF">GK047_00505</name>
</gene>
<evidence type="ECO:0000256" key="3">
    <source>
        <dbReference type="ARBA" id="ARBA00022801"/>
    </source>
</evidence>
<comment type="similarity">
    <text evidence="5">Belongs to the Prp family.</text>
</comment>
<comment type="caution">
    <text evidence="7">The sequence shown here is derived from an EMBL/GenBank/DDBJ whole genome shotgun (WGS) entry which is preliminary data.</text>
</comment>
<dbReference type="InterPro" id="IPR007422">
    <property type="entry name" value="Peptidase_Prp"/>
</dbReference>
<dbReference type="PANTHER" id="PTHR39178">
    <property type="entry name" value="HYPOTHETICAL RIBOSOME-ASSOCIATED PROTEIN"/>
    <property type="match status" value="1"/>
</dbReference>
<dbReference type="GO" id="GO:0008234">
    <property type="term" value="F:cysteine-type peptidase activity"/>
    <property type="evidence" value="ECO:0007669"/>
    <property type="project" value="UniProtKB-KW"/>
</dbReference>
<reference evidence="7" key="1">
    <citation type="submission" date="2020-02" db="EMBL/GenBank/DDBJ databases">
        <authorList>
            <person name="Shen X.-R."/>
            <person name="Zhang Y.-X."/>
        </authorList>
    </citation>
    <scope>NUCLEOTIDE SEQUENCE</scope>
    <source>
        <strain evidence="7">SYP-B3998</strain>
    </source>
</reference>
<keyword evidence="1" id="KW-0690">Ribosome biogenesis</keyword>
<evidence type="ECO:0000256" key="1">
    <source>
        <dbReference type="ARBA" id="ARBA00022517"/>
    </source>
</evidence>
<organism evidence="7">
    <name type="scientific">Paenibacillus sp. SYP-B3998</name>
    <dbReference type="NCBI Taxonomy" id="2678564"/>
    <lineage>
        <taxon>Bacteria</taxon>
        <taxon>Bacillati</taxon>
        <taxon>Bacillota</taxon>
        <taxon>Bacilli</taxon>
        <taxon>Bacillales</taxon>
        <taxon>Paenibacillaceae</taxon>
        <taxon>Paenibacillus</taxon>
    </lineage>
</organism>
<keyword evidence="3" id="KW-0378">Hydrolase</keyword>
<dbReference type="CDD" id="cd16332">
    <property type="entry name" value="Prp-like"/>
    <property type="match status" value="1"/>
</dbReference>